<name>A0A0P0VGJ2_ORYSJ</name>
<feature type="compositionally biased region" description="Low complexity" evidence="1">
    <location>
        <begin position="120"/>
        <end position="131"/>
    </location>
</feature>
<evidence type="ECO:0000313" key="2">
    <source>
        <dbReference type="EMBL" id="BAS77676.1"/>
    </source>
</evidence>
<dbReference type="PaxDb" id="39947-A0A0P0VGJ2"/>
<dbReference type="InParanoid" id="A0A0P0VGJ2"/>
<organism evidence="2 3">
    <name type="scientific">Oryza sativa subsp. japonica</name>
    <name type="common">Rice</name>
    <dbReference type="NCBI Taxonomy" id="39947"/>
    <lineage>
        <taxon>Eukaryota</taxon>
        <taxon>Viridiplantae</taxon>
        <taxon>Streptophyta</taxon>
        <taxon>Embryophyta</taxon>
        <taxon>Tracheophyta</taxon>
        <taxon>Spermatophyta</taxon>
        <taxon>Magnoliopsida</taxon>
        <taxon>Liliopsida</taxon>
        <taxon>Poales</taxon>
        <taxon>Poaceae</taxon>
        <taxon>BOP clade</taxon>
        <taxon>Oryzoideae</taxon>
        <taxon>Oryzeae</taxon>
        <taxon>Oryzinae</taxon>
        <taxon>Oryza</taxon>
        <taxon>Oryza sativa</taxon>
    </lineage>
</organism>
<dbReference type="Gramene" id="Os02t0218550-00">
    <property type="protein sequence ID" value="Os02t0218550-00"/>
    <property type="gene ID" value="Os02g0218550"/>
</dbReference>
<evidence type="ECO:0000256" key="1">
    <source>
        <dbReference type="SAM" id="MobiDB-lite"/>
    </source>
</evidence>
<dbReference type="Proteomes" id="UP000059680">
    <property type="component" value="Chromosome 2"/>
</dbReference>
<feature type="region of interest" description="Disordered" evidence="1">
    <location>
        <begin position="66"/>
        <end position="86"/>
    </location>
</feature>
<accession>A0A0P0VGJ2</accession>
<proteinExistence type="predicted"/>
<dbReference type="EMBL" id="AP014958">
    <property type="protein sequence ID" value="BAS77676.1"/>
    <property type="molecule type" value="Genomic_DNA"/>
</dbReference>
<keyword evidence="3" id="KW-1185">Reference proteome</keyword>
<reference evidence="2 3" key="3">
    <citation type="journal article" date="2013" name="Rice">
        <title>Improvement of the Oryza sativa Nipponbare reference genome using next generation sequence and optical map data.</title>
        <authorList>
            <person name="Kawahara Y."/>
            <person name="de la Bastide M."/>
            <person name="Hamilton J.P."/>
            <person name="Kanamori H."/>
            <person name="McCombie W.R."/>
            <person name="Ouyang S."/>
            <person name="Schwartz D.C."/>
            <person name="Tanaka T."/>
            <person name="Wu J."/>
            <person name="Zhou S."/>
            <person name="Childs K.L."/>
            <person name="Davidson R.M."/>
            <person name="Lin H."/>
            <person name="Quesada-Ocampo L."/>
            <person name="Vaillancourt B."/>
            <person name="Sakai H."/>
            <person name="Lee S.S."/>
            <person name="Kim J."/>
            <person name="Numa H."/>
            <person name="Itoh T."/>
            <person name="Buell C.R."/>
            <person name="Matsumoto T."/>
        </authorList>
    </citation>
    <scope>NUCLEOTIDE SEQUENCE [LARGE SCALE GENOMIC DNA]</scope>
    <source>
        <strain evidence="3">cv. Nipponbare</strain>
    </source>
</reference>
<feature type="region of interest" description="Disordered" evidence="1">
    <location>
        <begin position="120"/>
        <end position="152"/>
    </location>
</feature>
<gene>
    <name evidence="2" type="ordered locus">Os02g0218550</name>
    <name evidence="2" type="ORF">OSNPB_020218550</name>
</gene>
<feature type="non-terminal residue" evidence="2">
    <location>
        <position position="1"/>
    </location>
</feature>
<reference evidence="2 3" key="2">
    <citation type="journal article" date="2013" name="Plant Cell Physiol.">
        <title>Rice Annotation Project Database (RAP-DB): an integrative and interactive database for rice genomics.</title>
        <authorList>
            <person name="Sakai H."/>
            <person name="Lee S.S."/>
            <person name="Tanaka T."/>
            <person name="Numa H."/>
            <person name="Kim J."/>
            <person name="Kawahara Y."/>
            <person name="Wakimoto H."/>
            <person name="Yang C.C."/>
            <person name="Iwamoto M."/>
            <person name="Abe T."/>
            <person name="Yamada Y."/>
            <person name="Muto A."/>
            <person name="Inokuchi H."/>
            <person name="Ikemura T."/>
            <person name="Matsumoto T."/>
            <person name="Sasaki T."/>
            <person name="Itoh T."/>
        </authorList>
    </citation>
    <scope>NUCLEOTIDE SEQUENCE [LARGE SCALE GENOMIC DNA]</scope>
    <source>
        <strain evidence="3">cv. Nipponbare</strain>
    </source>
</reference>
<evidence type="ECO:0000313" key="3">
    <source>
        <dbReference type="Proteomes" id="UP000059680"/>
    </source>
</evidence>
<sequence length="152" mass="15831">MDGGGADHQAPYAGIRRVPDQRLRHAVALQHHRLHGGGGEDAAEGAERLLRAGVAVPGVRLRRLPRHPRRRHLLPHGEGTNRSGGMTWTTEMAAAEARPSPSPAGTRLAAAHRAARRLALPPGRTATATAAGDGGRGSPEAMGIEAEAEAAI</sequence>
<protein>
    <submittedName>
        <fullName evidence="2">Os02g0218550 protein</fullName>
    </submittedName>
</protein>
<reference evidence="3" key="1">
    <citation type="journal article" date="2005" name="Nature">
        <title>The map-based sequence of the rice genome.</title>
        <authorList>
            <consortium name="International rice genome sequencing project (IRGSP)"/>
            <person name="Matsumoto T."/>
            <person name="Wu J."/>
            <person name="Kanamori H."/>
            <person name="Katayose Y."/>
            <person name="Fujisawa M."/>
            <person name="Namiki N."/>
            <person name="Mizuno H."/>
            <person name="Yamamoto K."/>
            <person name="Antonio B.A."/>
            <person name="Baba T."/>
            <person name="Sakata K."/>
            <person name="Nagamura Y."/>
            <person name="Aoki H."/>
            <person name="Arikawa K."/>
            <person name="Arita K."/>
            <person name="Bito T."/>
            <person name="Chiden Y."/>
            <person name="Fujitsuka N."/>
            <person name="Fukunaka R."/>
            <person name="Hamada M."/>
            <person name="Harada C."/>
            <person name="Hayashi A."/>
            <person name="Hijishita S."/>
            <person name="Honda M."/>
            <person name="Hosokawa S."/>
            <person name="Ichikawa Y."/>
            <person name="Idonuma A."/>
            <person name="Iijima M."/>
            <person name="Ikeda M."/>
            <person name="Ikeno M."/>
            <person name="Ito K."/>
            <person name="Ito S."/>
            <person name="Ito T."/>
            <person name="Ito Y."/>
            <person name="Ito Y."/>
            <person name="Iwabuchi A."/>
            <person name="Kamiya K."/>
            <person name="Karasawa W."/>
            <person name="Kurita K."/>
            <person name="Katagiri S."/>
            <person name="Kikuta A."/>
            <person name="Kobayashi H."/>
            <person name="Kobayashi N."/>
            <person name="Machita K."/>
            <person name="Maehara T."/>
            <person name="Masukawa M."/>
            <person name="Mizubayashi T."/>
            <person name="Mukai Y."/>
            <person name="Nagasaki H."/>
            <person name="Nagata Y."/>
            <person name="Naito S."/>
            <person name="Nakashima M."/>
            <person name="Nakama Y."/>
            <person name="Nakamichi Y."/>
            <person name="Nakamura M."/>
            <person name="Meguro A."/>
            <person name="Negishi M."/>
            <person name="Ohta I."/>
            <person name="Ohta T."/>
            <person name="Okamoto M."/>
            <person name="Ono N."/>
            <person name="Saji S."/>
            <person name="Sakaguchi M."/>
            <person name="Sakai K."/>
            <person name="Shibata M."/>
            <person name="Shimokawa T."/>
            <person name="Song J."/>
            <person name="Takazaki Y."/>
            <person name="Terasawa K."/>
            <person name="Tsugane M."/>
            <person name="Tsuji K."/>
            <person name="Ueda S."/>
            <person name="Waki K."/>
            <person name="Yamagata H."/>
            <person name="Yamamoto M."/>
            <person name="Yamamoto S."/>
            <person name="Yamane H."/>
            <person name="Yoshiki S."/>
            <person name="Yoshihara R."/>
            <person name="Yukawa K."/>
            <person name="Zhong H."/>
            <person name="Yano M."/>
            <person name="Yuan Q."/>
            <person name="Ouyang S."/>
            <person name="Liu J."/>
            <person name="Jones K.M."/>
            <person name="Gansberger K."/>
            <person name="Moffat K."/>
            <person name="Hill J."/>
            <person name="Bera J."/>
            <person name="Fadrosh D."/>
            <person name="Jin S."/>
            <person name="Johri S."/>
            <person name="Kim M."/>
            <person name="Overton L."/>
            <person name="Reardon M."/>
            <person name="Tsitrin T."/>
            <person name="Vuong H."/>
            <person name="Weaver B."/>
            <person name="Ciecko A."/>
            <person name="Tallon L."/>
            <person name="Jackson J."/>
            <person name="Pai G."/>
            <person name="Aken S.V."/>
            <person name="Utterback T."/>
            <person name="Reidmuller S."/>
            <person name="Feldblyum T."/>
            <person name="Hsiao J."/>
            <person name="Zismann V."/>
            <person name="Iobst S."/>
            <person name="de Vazeille A.R."/>
            <person name="Buell C.R."/>
            <person name="Ying K."/>
            <person name="Li Y."/>
            <person name="Lu T."/>
            <person name="Huang Y."/>
            <person name="Zhao Q."/>
            <person name="Feng Q."/>
            <person name="Zhang L."/>
            <person name="Zhu J."/>
            <person name="Weng Q."/>
            <person name="Mu J."/>
            <person name="Lu Y."/>
            <person name="Fan D."/>
            <person name="Liu Y."/>
            <person name="Guan J."/>
            <person name="Zhang Y."/>
            <person name="Yu S."/>
            <person name="Liu X."/>
            <person name="Zhang Y."/>
            <person name="Hong G."/>
            <person name="Han B."/>
            <person name="Choisne N."/>
            <person name="Demange N."/>
            <person name="Orjeda G."/>
            <person name="Samain S."/>
            <person name="Cattolico L."/>
            <person name="Pelletier E."/>
            <person name="Couloux A."/>
            <person name="Segurens B."/>
            <person name="Wincker P."/>
            <person name="D'Hont A."/>
            <person name="Scarpelli C."/>
            <person name="Weissenbach J."/>
            <person name="Salanoubat M."/>
            <person name="Quetier F."/>
            <person name="Yu Y."/>
            <person name="Kim H.R."/>
            <person name="Rambo T."/>
            <person name="Currie J."/>
            <person name="Collura K."/>
            <person name="Luo M."/>
            <person name="Yang T."/>
            <person name="Ammiraju J.S.S."/>
            <person name="Engler F."/>
            <person name="Soderlund C."/>
            <person name="Wing R.A."/>
            <person name="Palmer L.E."/>
            <person name="de la Bastide M."/>
            <person name="Spiegel L."/>
            <person name="Nascimento L."/>
            <person name="Zutavern T."/>
            <person name="O'Shaughnessy A."/>
            <person name="Dike S."/>
            <person name="Dedhia N."/>
            <person name="Preston R."/>
            <person name="Balija V."/>
            <person name="McCombie W.R."/>
            <person name="Chow T."/>
            <person name="Chen H."/>
            <person name="Chung M."/>
            <person name="Chen C."/>
            <person name="Shaw J."/>
            <person name="Wu H."/>
            <person name="Hsiao K."/>
            <person name="Chao Y."/>
            <person name="Chu M."/>
            <person name="Cheng C."/>
            <person name="Hour A."/>
            <person name="Lee P."/>
            <person name="Lin S."/>
            <person name="Lin Y."/>
            <person name="Liou J."/>
            <person name="Liu S."/>
            <person name="Hsing Y."/>
            <person name="Raghuvanshi S."/>
            <person name="Mohanty A."/>
            <person name="Bharti A.K."/>
            <person name="Gaur A."/>
            <person name="Gupta V."/>
            <person name="Kumar D."/>
            <person name="Ravi V."/>
            <person name="Vij S."/>
            <person name="Kapur A."/>
            <person name="Khurana P."/>
            <person name="Khurana P."/>
            <person name="Khurana J.P."/>
            <person name="Tyagi A.K."/>
            <person name="Gaikwad K."/>
            <person name="Singh A."/>
            <person name="Dalal V."/>
            <person name="Srivastava S."/>
            <person name="Dixit A."/>
            <person name="Pal A.K."/>
            <person name="Ghazi I.A."/>
            <person name="Yadav M."/>
            <person name="Pandit A."/>
            <person name="Bhargava A."/>
            <person name="Sureshbabu K."/>
            <person name="Batra K."/>
            <person name="Sharma T.R."/>
            <person name="Mohapatra T."/>
            <person name="Singh N.K."/>
            <person name="Messing J."/>
            <person name="Nelson A.B."/>
            <person name="Fuks G."/>
            <person name="Kavchok S."/>
            <person name="Keizer G."/>
            <person name="Linton E."/>
            <person name="Llaca V."/>
            <person name="Song R."/>
            <person name="Tanyolac B."/>
            <person name="Young S."/>
            <person name="Ho-Il K."/>
            <person name="Hahn J.H."/>
            <person name="Sangsakoo G."/>
            <person name="Vanavichit A."/>
            <person name="de Mattos Luiz.A.T."/>
            <person name="Zimmer P.D."/>
            <person name="Malone G."/>
            <person name="Dellagostin O."/>
            <person name="de Oliveira A.C."/>
            <person name="Bevan M."/>
            <person name="Bancroft I."/>
            <person name="Minx P."/>
            <person name="Cordum H."/>
            <person name="Wilson R."/>
            <person name="Cheng Z."/>
            <person name="Jin W."/>
            <person name="Jiang J."/>
            <person name="Leong S.A."/>
            <person name="Iwama H."/>
            <person name="Gojobori T."/>
            <person name="Itoh T."/>
            <person name="Niimura Y."/>
            <person name="Fujii Y."/>
            <person name="Habara T."/>
            <person name="Sakai H."/>
            <person name="Sato Y."/>
            <person name="Wilson G."/>
            <person name="Kumar K."/>
            <person name="McCouch S."/>
            <person name="Juretic N."/>
            <person name="Hoen D."/>
            <person name="Wright S."/>
            <person name="Bruskiewich R."/>
            <person name="Bureau T."/>
            <person name="Miyao A."/>
            <person name="Hirochika H."/>
            <person name="Nishikawa T."/>
            <person name="Kadowaki K."/>
            <person name="Sugiura M."/>
            <person name="Burr B."/>
            <person name="Sasaki T."/>
        </authorList>
    </citation>
    <scope>NUCLEOTIDE SEQUENCE [LARGE SCALE GENOMIC DNA]</scope>
    <source>
        <strain evidence="3">cv. Nipponbare</strain>
    </source>
</reference>
<dbReference type="AlphaFoldDB" id="A0A0P0VGJ2"/>